<comment type="similarity">
    <text evidence="1">Belongs to the EndA/NucM nuclease family.</text>
</comment>
<dbReference type="SUPFAM" id="SSF54060">
    <property type="entry name" value="His-Me finger endonucleases"/>
    <property type="match status" value="1"/>
</dbReference>
<dbReference type="InterPro" id="IPR003961">
    <property type="entry name" value="FN3_dom"/>
</dbReference>
<feature type="domain" description="Fibronectin type-III" evidence="6">
    <location>
        <begin position="279"/>
        <end position="366"/>
    </location>
</feature>
<keyword evidence="3 5" id="KW-0732">Signal</keyword>
<dbReference type="Pfam" id="PF04231">
    <property type="entry name" value="Endonuclease_1"/>
    <property type="match status" value="1"/>
</dbReference>
<proteinExistence type="inferred from homology"/>
<dbReference type="InterPro" id="IPR036415">
    <property type="entry name" value="Lamin_tail_dom_sf"/>
</dbReference>
<evidence type="ECO:0000313" key="8">
    <source>
        <dbReference type="EMBL" id="RED38625.1"/>
    </source>
</evidence>
<dbReference type="GO" id="GO:0004518">
    <property type="term" value="F:nuclease activity"/>
    <property type="evidence" value="ECO:0007669"/>
    <property type="project" value="UniProtKB-KW"/>
</dbReference>
<keyword evidence="2" id="KW-0540">Nuclease</keyword>
<feature type="signal peptide" evidence="5">
    <location>
        <begin position="1"/>
        <end position="18"/>
    </location>
</feature>
<dbReference type="Pfam" id="PF00041">
    <property type="entry name" value="fn3"/>
    <property type="match status" value="1"/>
</dbReference>
<dbReference type="PROSITE" id="PS50853">
    <property type="entry name" value="FN3"/>
    <property type="match status" value="1"/>
</dbReference>
<gene>
    <name evidence="8" type="ORF">DFQ10_110132</name>
</gene>
<evidence type="ECO:0000256" key="5">
    <source>
        <dbReference type="SAM" id="SignalP"/>
    </source>
</evidence>
<dbReference type="PANTHER" id="PTHR33607:SF2">
    <property type="entry name" value="ENDONUCLEASE-1"/>
    <property type="match status" value="1"/>
</dbReference>
<evidence type="ECO:0000256" key="2">
    <source>
        <dbReference type="ARBA" id="ARBA00022722"/>
    </source>
</evidence>
<dbReference type="PANTHER" id="PTHR33607">
    <property type="entry name" value="ENDONUCLEASE-1"/>
    <property type="match status" value="1"/>
</dbReference>
<keyword evidence="4" id="KW-0378">Hydrolase</keyword>
<evidence type="ECO:0000256" key="1">
    <source>
        <dbReference type="ARBA" id="ARBA00006429"/>
    </source>
</evidence>
<protein>
    <submittedName>
        <fullName evidence="8">Putative secreted protein (Por secretion system target)</fullName>
    </submittedName>
</protein>
<dbReference type="InterPro" id="IPR026444">
    <property type="entry name" value="Secre_tail"/>
</dbReference>
<evidence type="ECO:0000256" key="4">
    <source>
        <dbReference type="ARBA" id="ARBA00022801"/>
    </source>
</evidence>
<feature type="domain" description="LTD" evidence="7">
    <location>
        <begin position="361"/>
        <end position="541"/>
    </location>
</feature>
<dbReference type="InterPro" id="IPR001322">
    <property type="entry name" value="Lamin_tail_dom"/>
</dbReference>
<dbReference type="InterPro" id="IPR007346">
    <property type="entry name" value="Endonuclease-I"/>
</dbReference>
<dbReference type="Proteomes" id="UP000256980">
    <property type="component" value="Unassembled WGS sequence"/>
</dbReference>
<dbReference type="GO" id="GO:0016787">
    <property type="term" value="F:hydrolase activity"/>
    <property type="evidence" value="ECO:0007669"/>
    <property type="project" value="UniProtKB-KW"/>
</dbReference>
<dbReference type="RefSeq" id="WP_115818762.1">
    <property type="nucleotide sequence ID" value="NZ_QRDV01000010.1"/>
</dbReference>
<evidence type="ECO:0000259" key="7">
    <source>
        <dbReference type="PROSITE" id="PS51841"/>
    </source>
</evidence>
<dbReference type="InterPro" id="IPR044925">
    <property type="entry name" value="His-Me_finger_sf"/>
</dbReference>
<dbReference type="AlphaFoldDB" id="A0A3D9GQ86"/>
<feature type="chain" id="PRO_5017775500" evidence="5">
    <location>
        <begin position="19"/>
        <end position="1061"/>
    </location>
</feature>
<evidence type="ECO:0000313" key="9">
    <source>
        <dbReference type="Proteomes" id="UP000256980"/>
    </source>
</evidence>
<dbReference type="CDD" id="cd00063">
    <property type="entry name" value="FN3"/>
    <property type="match status" value="1"/>
</dbReference>
<accession>A0A3D9GQ86</accession>
<name>A0A3D9GQ86_9FLAO</name>
<comment type="caution">
    <text evidence="8">The sequence shown here is derived from an EMBL/GenBank/DDBJ whole genome shotgun (WGS) entry which is preliminary data.</text>
</comment>
<dbReference type="SUPFAM" id="SSF74853">
    <property type="entry name" value="Lamin A/C globular tail domain"/>
    <property type="match status" value="1"/>
</dbReference>
<reference evidence="8 9" key="1">
    <citation type="submission" date="2018-07" db="EMBL/GenBank/DDBJ databases">
        <title>Genomic Encyclopedia of Type Strains, Phase III (KMG-III): the genomes of soil and plant-associated and newly described type strains.</title>
        <authorList>
            <person name="Whitman W."/>
        </authorList>
    </citation>
    <scope>NUCLEOTIDE SEQUENCE [LARGE SCALE GENOMIC DNA]</scope>
    <source>
        <strain evidence="8 9">CECT 7946</strain>
    </source>
</reference>
<dbReference type="Pfam" id="PF00932">
    <property type="entry name" value="LTD"/>
    <property type="match status" value="1"/>
</dbReference>
<dbReference type="NCBIfam" id="TIGR04183">
    <property type="entry name" value="Por_Secre_tail"/>
    <property type="match status" value="1"/>
</dbReference>
<sequence length="1061" mass="113867">MKQFYFLFILVLATNVYSQVPTDYYDSANGLSGYTLKTQLNNIITTGHSDQGYGGLWVAYQTTDRDLYYENDNTILDIYSENPTGSDVYNFTQGSDQCGTYSIEGDCYNREHIVPQSVFNEASPMRNDVHQVYPTDGKVNGLRSNYPFGTVASVSATSSNGSKLGSSSVSGYSGTVFEPIDEFKGDVARALLYFATRYETTVDGYPFDMFDGTEDHVFENWAIDMLLDWHYNVDPVDQRDIDRNNAAYNFQGNANPFISHPEYANLIWNPIADTEDPTDPTNLVASNPTSSTVDLTWTASTDNIAVTSYDIFVDGSFYVNTNSTATFYTVTGLNSETSYCFTLFAKDASGNISAVSNQDCTATLEGSSGATELFISEYVEGSSNNKVLEIANFTGATVDLSTYTIKKSVNGNASWDTTVYSFPSSAQITDGDVYVVANNSINTSTCVTSAVDDLTNSSVFQFNGNDPVGLFNNDVLIDIIGTLGGGSGNFAVNTTLIRDPDILEPSTTYISAQWSNSSQDSCSDLGIHTITPLAVVYTYSGSWSPSNPTGVSTMIDDVIVDSGDLVLDNDLNCNNLIVNAGASITVNSGVVLTTNTVALNSTSQSFSSIISNGTIYGTVSYSRYTAQVFPAGSNDLISAPLIGQNFGDFNTANADLAASGTVRAFAPYNTTTGNYENYDTTVNNGTLIASGIGFRAATDTGSNLNFTGSIGSADVLGVSVLDTAAGFGWNLIGNPYPSYIDFDTFFQANKDEFNSSGPFQAIYGYDGDASDGWTVWNQATIEEGSLVELIAPGQGFFVKAKSGGGSVDFTTAMRVSGSSDDFILNRSSANSAVLCKLSLANTNDKLASTDVFFIEGTTRGLDNGYDAGLYYGNEAEFSIYSNLVEENSGLDLAIQTLPFIDLSDVVIPLGINAAGGVQLSIGIDDVSTLPGNINVYLEDTTTNTQILLNDSNYIFTPIDDLSGVGRFFLRFSSSILAVATINWDNLVIYASSSPREVIISGNLSGTTSVNLYDIQGRLIISKTLDESSAFNTLDASTVTSGVYIVKVFNKNEVKTKKLIIK</sequence>
<organism evidence="8 9">
    <name type="scientific">Winogradskyella eximia</name>
    <dbReference type="NCBI Taxonomy" id="262006"/>
    <lineage>
        <taxon>Bacteria</taxon>
        <taxon>Pseudomonadati</taxon>
        <taxon>Bacteroidota</taxon>
        <taxon>Flavobacteriia</taxon>
        <taxon>Flavobacteriales</taxon>
        <taxon>Flavobacteriaceae</taxon>
        <taxon>Winogradskyella</taxon>
    </lineage>
</organism>
<evidence type="ECO:0000259" key="6">
    <source>
        <dbReference type="PROSITE" id="PS50853"/>
    </source>
</evidence>
<evidence type="ECO:0000256" key="3">
    <source>
        <dbReference type="ARBA" id="ARBA00022729"/>
    </source>
</evidence>
<dbReference type="Gene3D" id="2.60.40.10">
    <property type="entry name" value="Immunoglobulins"/>
    <property type="match status" value="1"/>
</dbReference>
<dbReference type="Pfam" id="PF18962">
    <property type="entry name" value="Por_Secre_tail"/>
    <property type="match status" value="1"/>
</dbReference>
<keyword evidence="9" id="KW-1185">Reference proteome</keyword>
<dbReference type="InterPro" id="IPR036116">
    <property type="entry name" value="FN3_sf"/>
</dbReference>
<dbReference type="InterPro" id="IPR013783">
    <property type="entry name" value="Ig-like_fold"/>
</dbReference>
<dbReference type="EMBL" id="QRDV01000010">
    <property type="protein sequence ID" value="RED38625.1"/>
    <property type="molecule type" value="Genomic_DNA"/>
</dbReference>
<dbReference type="OrthoDB" id="5485925at2"/>
<dbReference type="PROSITE" id="PS51841">
    <property type="entry name" value="LTD"/>
    <property type="match status" value="1"/>
</dbReference>
<dbReference type="SUPFAM" id="SSF49265">
    <property type="entry name" value="Fibronectin type III"/>
    <property type="match status" value="1"/>
</dbReference>
<dbReference type="SMART" id="SM00060">
    <property type="entry name" value="FN3"/>
    <property type="match status" value="1"/>
</dbReference>